<dbReference type="Proteomes" id="UP000298416">
    <property type="component" value="Unassembled WGS sequence"/>
</dbReference>
<dbReference type="GO" id="GO:0006334">
    <property type="term" value="P:nucleosome assembly"/>
    <property type="evidence" value="ECO:0007669"/>
    <property type="project" value="InterPro"/>
</dbReference>
<evidence type="ECO:0000313" key="8">
    <source>
        <dbReference type="Proteomes" id="UP000298416"/>
    </source>
</evidence>
<feature type="region of interest" description="Disordered" evidence="5">
    <location>
        <begin position="107"/>
        <end position="139"/>
    </location>
</feature>
<evidence type="ECO:0000313" key="7">
    <source>
        <dbReference type="EMBL" id="KAG6413730.1"/>
    </source>
</evidence>
<keyword evidence="2" id="KW-0677">Repeat</keyword>
<feature type="compositionally biased region" description="Low complexity" evidence="5">
    <location>
        <begin position="109"/>
        <end position="123"/>
    </location>
</feature>
<feature type="compositionally biased region" description="Basic residues" evidence="5">
    <location>
        <begin position="124"/>
        <end position="133"/>
    </location>
</feature>
<dbReference type="CDD" id="cd00073">
    <property type="entry name" value="H15"/>
    <property type="match status" value="1"/>
</dbReference>
<dbReference type="PANTHER" id="PTHR11467">
    <property type="entry name" value="HISTONE H1"/>
    <property type="match status" value="1"/>
</dbReference>
<organism evidence="7">
    <name type="scientific">Salvia splendens</name>
    <name type="common">Scarlet sage</name>
    <dbReference type="NCBI Taxonomy" id="180675"/>
    <lineage>
        <taxon>Eukaryota</taxon>
        <taxon>Viridiplantae</taxon>
        <taxon>Streptophyta</taxon>
        <taxon>Embryophyta</taxon>
        <taxon>Tracheophyta</taxon>
        <taxon>Spermatophyta</taxon>
        <taxon>Magnoliopsida</taxon>
        <taxon>eudicotyledons</taxon>
        <taxon>Gunneridae</taxon>
        <taxon>Pentapetalae</taxon>
        <taxon>asterids</taxon>
        <taxon>lamiids</taxon>
        <taxon>Lamiales</taxon>
        <taxon>Lamiaceae</taxon>
        <taxon>Nepetoideae</taxon>
        <taxon>Mentheae</taxon>
        <taxon>Salviinae</taxon>
        <taxon>Salvia</taxon>
        <taxon>Salvia subgen. Calosphace</taxon>
        <taxon>core Calosphace</taxon>
    </lineage>
</organism>
<dbReference type="FunFam" id="1.10.10.10:FF:000637">
    <property type="entry name" value="Histone H1.2"/>
    <property type="match status" value="1"/>
</dbReference>
<dbReference type="InterPro" id="IPR005818">
    <property type="entry name" value="Histone_H1/H5_H15"/>
</dbReference>
<keyword evidence="3" id="KW-0238">DNA-binding</keyword>
<gene>
    <name evidence="7" type="ORF">SASPL_126444</name>
</gene>
<dbReference type="SMART" id="SM00384">
    <property type="entry name" value="AT_hook"/>
    <property type="match status" value="6"/>
</dbReference>
<proteinExistence type="predicted"/>
<dbReference type="InterPro" id="IPR017956">
    <property type="entry name" value="AT_hook_DNA-bd_motif"/>
</dbReference>
<dbReference type="InterPro" id="IPR000116">
    <property type="entry name" value="HMGA"/>
</dbReference>
<dbReference type="GO" id="GO:0030261">
    <property type="term" value="P:chromosome condensation"/>
    <property type="evidence" value="ECO:0007669"/>
    <property type="project" value="TreeGrafter"/>
</dbReference>
<dbReference type="GO" id="GO:0006355">
    <property type="term" value="P:regulation of DNA-templated transcription"/>
    <property type="evidence" value="ECO:0007669"/>
    <property type="project" value="InterPro"/>
</dbReference>
<dbReference type="PRINTS" id="PR00930">
    <property type="entry name" value="HIGHMOBLTYIY"/>
</dbReference>
<dbReference type="OrthoDB" id="1110759at2759"/>
<reference evidence="7" key="2">
    <citation type="submission" date="2020-08" db="EMBL/GenBank/DDBJ databases">
        <title>Plant Genome Project.</title>
        <authorList>
            <person name="Zhang R.-G."/>
        </authorList>
    </citation>
    <scope>NUCLEOTIDE SEQUENCE</scope>
    <source>
        <strain evidence="7">Huo1</strain>
        <tissue evidence="7">Leaf</tissue>
    </source>
</reference>
<dbReference type="AlphaFoldDB" id="A0A8X8XFN0"/>
<feature type="region of interest" description="Disordered" evidence="5">
    <location>
        <begin position="180"/>
        <end position="260"/>
    </location>
</feature>
<feature type="region of interest" description="Disordered" evidence="5">
    <location>
        <begin position="390"/>
        <end position="410"/>
    </location>
</feature>
<dbReference type="GO" id="GO:0005730">
    <property type="term" value="C:nucleolus"/>
    <property type="evidence" value="ECO:0007669"/>
    <property type="project" value="TreeGrafter"/>
</dbReference>
<evidence type="ECO:0000256" key="1">
    <source>
        <dbReference type="ARBA" id="ARBA00004123"/>
    </source>
</evidence>
<evidence type="ECO:0000256" key="3">
    <source>
        <dbReference type="ARBA" id="ARBA00023125"/>
    </source>
</evidence>
<dbReference type="PRINTS" id="PR00929">
    <property type="entry name" value="ATHOOK"/>
</dbReference>
<comment type="caution">
    <text evidence="7">The sequence shown here is derived from an EMBL/GenBank/DDBJ whole genome shotgun (WGS) entry which is preliminary data.</text>
</comment>
<reference evidence="7" key="1">
    <citation type="submission" date="2018-01" db="EMBL/GenBank/DDBJ databases">
        <authorList>
            <person name="Mao J.F."/>
        </authorList>
    </citation>
    <scope>NUCLEOTIDE SEQUENCE</scope>
    <source>
        <strain evidence="7">Huo1</strain>
        <tissue evidence="7">Leaf</tissue>
    </source>
</reference>
<comment type="subcellular location">
    <subcellularLocation>
        <location evidence="1">Nucleus</location>
    </subcellularLocation>
</comment>
<evidence type="ECO:0000256" key="5">
    <source>
        <dbReference type="SAM" id="MobiDB-lite"/>
    </source>
</evidence>
<feature type="region of interest" description="Disordered" evidence="5">
    <location>
        <begin position="282"/>
        <end position="303"/>
    </location>
</feature>
<feature type="compositionally biased region" description="Low complexity" evidence="5">
    <location>
        <begin position="230"/>
        <end position="244"/>
    </location>
</feature>
<accession>A0A8X8XFN0</accession>
<keyword evidence="4" id="KW-0539">Nucleus</keyword>
<protein>
    <recommendedName>
        <fullName evidence="6">H15 domain-containing protein</fullName>
    </recommendedName>
</protein>
<dbReference type="InterPro" id="IPR036388">
    <property type="entry name" value="WH-like_DNA-bd_sf"/>
</dbReference>
<dbReference type="EMBL" id="PNBA02000009">
    <property type="protein sequence ID" value="KAG6413730.1"/>
    <property type="molecule type" value="Genomic_DNA"/>
</dbReference>
<feature type="compositionally biased region" description="Low complexity" evidence="5">
    <location>
        <begin position="180"/>
        <end position="193"/>
    </location>
</feature>
<dbReference type="InterPro" id="IPR036390">
    <property type="entry name" value="WH_DNA-bd_sf"/>
</dbReference>
<dbReference type="GO" id="GO:0000786">
    <property type="term" value="C:nucleosome"/>
    <property type="evidence" value="ECO:0007669"/>
    <property type="project" value="InterPro"/>
</dbReference>
<dbReference type="SUPFAM" id="SSF46785">
    <property type="entry name" value="Winged helix' DNA-binding domain"/>
    <property type="match status" value="1"/>
</dbReference>
<sequence length="410" mass="42494">MDPALDPPPPVAAPPAPAIPVAPVLVAHNHPPFPEMISAAITELNERDGSSKRAIAKYIETHYSDLPPTHSDLLTHHLKRLKASGHLLMVKHSYTLPGLRSAPPPPAFNGPAAVESADPAPAVAKRRPGRPPKPKPDAVHVAVPVFPPPLNINDAPAFTSDLPSESAYIAAGVPMPLLLPVNGTTTPTGTPVKGRGRPPKSAKSGPGRPPKGGGAGRGSGGRGRGRPKKSAAPAAAPAGQAKGPGRPRGRPPKPINVVEGFAPPVSGAHVALVTASPAVDAPVVTGKRRGRPPKPGNEAKKARNMNAALPKRQRNLSGKPLGRPRKVVAEATVNRTPDSHLLVAYLDLKAKLENLQSMVKQAATLIRPSLTSEAAINAIDELELVALNASAPPNAQTPQQPLPEQVQPQS</sequence>
<evidence type="ECO:0000259" key="6">
    <source>
        <dbReference type="PROSITE" id="PS51504"/>
    </source>
</evidence>
<dbReference type="Pfam" id="PF00538">
    <property type="entry name" value="Linker_histone"/>
    <property type="match status" value="1"/>
</dbReference>
<dbReference type="GO" id="GO:0045910">
    <property type="term" value="P:negative regulation of DNA recombination"/>
    <property type="evidence" value="ECO:0007669"/>
    <property type="project" value="TreeGrafter"/>
</dbReference>
<evidence type="ECO:0000256" key="4">
    <source>
        <dbReference type="ARBA" id="ARBA00023242"/>
    </source>
</evidence>
<dbReference type="SMART" id="SM00526">
    <property type="entry name" value="H15"/>
    <property type="match status" value="1"/>
</dbReference>
<dbReference type="PROSITE" id="PS51504">
    <property type="entry name" value="H15"/>
    <property type="match status" value="1"/>
</dbReference>
<feature type="domain" description="H15" evidence="6">
    <location>
        <begin position="29"/>
        <end position="98"/>
    </location>
</feature>
<dbReference type="GO" id="GO:0031492">
    <property type="term" value="F:nucleosomal DNA binding"/>
    <property type="evidence" value="ECO:0007669"/>
    <property type="project" value="TreeGrafter"/>
</dbReference>
<keyword evidence="8" id="KW-1185">Reference proteome</keyword>
<dbReference type="GO" id="GO:0003690">
    <property type="term" value="F:double-stranded DNA binding"/>
    <property type="evidence" value="ECO:0007669"/>
    <property type="project" value="TreeGrafter"/>
</dbReference>
<evidence type="ECO:0000256" key="2">
    <source>
        <dbReference type="ARBA" id="ARBA00022737"/>
    </source>
</evidence>
<name>A0A8X8XFN0_SALSN</name>
<dbReference type="PANTHER" id="PTHR11467:SF29">
    <property type="entry name" value="OS03G0711600 PROTEIN"/>
    <property type="match status" value="1"/>
</dbReference>
<feature type="compositionally biased region" description="Gly residues" evidence="5">
    <location>
        <begin position="210"/>
        <end position="222"/>
    </location>
</feature>
<feature type="compositionally biased region" description="Low complexity" evidence="5">
    <location>
        <begin position="396"/>
        <end position="410"/>
    </location>
</feature>
<dbReference type="Gene3D" id="1.10.10.10">
    <property type="entry name" value="Winged helix-like DNA-binding domain superfamily/Winged helix DNA-binding domain"/>
    <property type="match status" value="1"/>
</dbReference>